<organism evidence="3 4">
    <name type="scientific">Halopolyspora algeriensis</name>
    <dbReference type="NCBI Taxonomy" id="1500506"/>
    <lineage>
        <taxon>Bacteria</taxon>
        <taxon>Bacillati</taxon>
        <taxon>Actinomycetota</taxon>
        <taxon>Actinomycetes</taxon>
        <taxon>Actinomycetes incertae sedis</taxon>
        <taxon>Halopolyspora</taxon>
    </lineage>
</organism>
<feature type="signal peptide" evidence="2">
    <location>
        <begin position="1"/>
        <end position="28"/>
    </location>
</feature>
<dbReference type="InterPro" id="IPR005064">
    <property type="entry name" value="BUG"/>
</dbReference>
<dbReference type="AlphaFoldDB" id="A0A368VK54"/>
<feature type="chain" id="PRO_5017060136" evidence="2">
    <location>
        <begin position="29"/>
        <end position="334"/>
    </location>
</feature>
<proteinExistence type="inferred from homology"/>
<keyword evidence="4" id="KW-1185">Reference proteome</keyword>
<dbReference type="EMBL" id="QPJC01000009">
    <property type="protein sequence ID" value="RCW40929.1"/>
    <property type="molecule type" value="Genomic_DNA"/>
</dbReference>
<dbReference type="Gene3D" id="3.40.190.10">
    <property type="entry name" value="Periplasmic binding protein-like II"/>
    <property type="match status" value="1"/>
</dbReference>
<evidence type="ECO:0000313" key="3">
    <source>
        <dbReference type="EMBL" id="RCW40929.1"/>
    </source>
</evidence>
<evidence type="ECO:0000256" key="2">
    <source>
        <dbReference type="SAM" id="SignalP"/>
    </source>
</evidence>
<gene>
    <name evidence="3" type="ORF">DFQ14_1096</name>
</gene>
<dbReference type="InterPro" id="IPR042100">
    <property type="entry name" value="Bug_dom1"/>
</dbReference>
<dbReference type="PROSITE" id="PS51257">
    <property type="entry name" value="PROKAR_LIPOPROTEIN"/>
    <property type="match status" value="1"/>
</dbReference>
<evidence type="ECO:0000256" key="1">
    <source>
        <dbReference type="ARBA" id="ARBA00006987"/>
    </source>
</evidence>
<dbReference type="PIRSF" id="PIRSF017082">
    <property type="entry name" value="YflP"/>
    <property type="match status" value="1"/>
</dbReference>
<dbReference type="Pfam" id="PF03401">
    <property type="entry name" value="TctC"/>
    <property type="match status" value="1"/>
</dbReference>
<protein>
    <submittedName>
        <fullName evidence="3">Putative tricarboxylic transport membrane protein</fullName>
    </submittedName>
</protein>
<dbReference type="SUPFAM" id="SSF53850">
    <property type="entry name" value="Periplasmic binding protein-like II"/>
    <property type="match status" value="1"/>
</dbReference>
<dbReference type="CDD" id="cd07012">
    <property type="entry name" value="PBP2_Bug_TTT"/>
    <property type="match status" value="1"/>
</dbReference>
<comment type="caution">
    <text evidence="3">The sequence shown here is derived from an EMBL/GenBank/DDBJ whole genome shotgun (WGS) entry which is preliminary data.</text>
</comment>
<reference evidence="3 4" key="1">
    <citation type="submission" date="2018-07" db="EMBL/GenBank/DDBJ databases">
        <title>Genomic Encyclopedia of Type Strains, Phase III (KMG-III): the genomes of soil and plant-associated and newly described type strains.</title>
        <authorList>
            <person name="Whitman W."/>
        </authorList>
    </citation>
    <scope>NUCLEOTIDE SEQUENCE [LARGE SCALE GENOMIC DNA]</scope>
    <source>
        <strain evidence="3 4">CECT 8575</strain>
    </source>
</reference>
<dbReference type="PANTHER" id="PTHR42928">
    <property type="entry name" value="TRICARBOXYLATE-BINDING PROTEIN"/>
    <property type="match status" value="1"/>
</dbReference>
<evidence type="ECO:0000313" key="4">
    <source>
        <dbReference type="Proteomes" id="UP000253495"/>
    </source>
</evidence>
<comment type="similarity">
    <text evidence="1">Belongs to the UPF0065 (bug) family.</text>
</comment>
<name>A0A368VK54_9ACTN</name>
<dbReference type="Gene3D" id="3.40.190.150">
    <property type="entry name" value="Bordetella uptake gene, domain 1"/>
    <property type="match status" value="1"/>
</dbReference>
<dbReference type="PANTHER" id="PTHR42928:SF3">
    <property type="entry name" value="UPF0065 PROTEIN YFLP"/>
    <property type="match status" value="1"/>
</dbReference>
<keyword evidence="2" id="KW-0732">Signal</keyword>
<dbReference type="RefSeq" id="WP_114453754.1">
    <property type="nucleotide sequence ID" value="NZ_QPJC01000009.1"/>
</dbReference>
<sequence length="334" mass="34202">MRIRRSRPAAFVAAACALALTLAGCGGAAGGGSGEGSGGVALDRLRIMAPASPGGGWDLTSRTAQQSMEKAGVADTVEVFNVPGAGGTIGLSRLAGERGNGNLLMTTGLVMVGAVQTNDSRHTLRDVTPIARLTSAYEVIVVPADSPYKNLGDLIAAWKKDPGSVAIAGGSAGGVDQILAGLLAQKAGVDPTKVNYVAFSGGGQSLAAILGGKVDAGISGLAEYIGQIKAGKLRALAVSSPTPMEGIDIPTIKQAGVDLSLANWRGFVAPPGLKPDEKQALIQAVEKMHGTEQWQQALEKNNWKDSFTTGEEFKAFLDGERKQVTSVLKDLGLA</sequence>
<dbReference type="Proteomes" id="UP000253495">
    <property type="component" value="Unassembled WGS sequence"/>
</dbReference>
<accession>A0A368VK54</accession>
<dbReference type="OrthoDB" id="9780943at2"/>